<reference evidence="3 4" key="1">
    <citation type="submission" date="2015-01" db="EMBL/GenBank/DDBJ databases">
        <title>The Genome Sequence of Exophiala sideris CBS121828.</title>
        <authorList>
            <consortium name="The Broad Institute Genomics Platform"/>
            <person name="Cuomo C."/>
            <person name="de Hoog S."/>
            <person name="Gorbushina A."/>
            <person name="Stielow B."/>
            <person name="Teixiera M."/>
            <person name="Abouelleil A."/>
            <person name="Chapman S.B."/>
            <person name="Priest M."/>
            <person name="Young S.K."/>
            <person name="Wortman J."/>
            <person name="Nusbaum C."/>
            <person name="Birren B."/>
        </authorList>
    </citation>
    <scope>NUCLEOTIDE SEQUENCE [LARGE SCALE GENOMIC DNA]</scope>
    <source>
        <strain evidence="3 4">CBS 121828</strain>
    </source>
</reference>
<feature type="compositionally biased region" description="Polar residues" evidence="1">
    <location>
        <begin position="49"/>
        <end position="64"/>
    </location>
</feature>
<keyword evidence="2" id="KW-0472">Membrane</keyword>
<dbReference type="EMBL" id="KN846954">
    <property type="protein sequence ID" value="KIV77476.1"/>
    <property type="molecule type" value="Genomic_DNA"/>
</dbReference>
<sequence>MVSSSKDGISQVASKEIASPVVPSPSLPSPSLQSRRPGARPISWATLKSRPNSTTSPALTSPRSPGSPLLGDRFEGMWRPISGSYNGKLPTVDEKYTGLGVEDDGSDRPSHERAQRHSHFIQQFPAEPEKLSVLPPFEILLADIGLALLPLIFIIYGILAGLLHNRPTSSFYFGDGTYNWSGELYGPTMLKLQNYIPTFFPMAFGIEVARLTKSFATWRAQRGTHLGFLEQLMRSRSLGGTISTIFDLRIINWVGILLLTIWALAPVGSQAGLRIISANGTYVNTTLLNYMDTEAIPTGLQAASNDLQYYSYAVNSLYSTSLLTPASVVAPQDPWTNVKIPSLEYLEETKGCGQDGWCSRTLATENMGANVSSVTAGTWSSLTGLPVIGGEFGVGIQNFTLSASYYVFKCSSLDVVASDVDFNSTIPDRGVYDTGDNSSIWDSGNTAHPSTFFVDTTTPLAGLGSADGDARLEGANMSPRTLIFGSRAPNGTTVANCSVYTSYVLAEVNCNFSAPLWNIDKTLSGKTSSGACYVDRIRRDPAHPTLDPYTPLDANYRIPQRFFEQWPLATGNVPGGSSSPTERFINDVSTESASSSTNSILVATDWLGFNSTNTNNDNGISYVDIAELDIETFTQRFSLVFNTFWHAFCNLQAMTQSEIGLGFGDAFPGSVMFRSVDATLSVPGQHYTVNFVWLGIYMVCAILSFVAGIFTLVFNYSTLMPDVLGSVSVMVKDNPYTPLPKGGSAMEGPIFARKVMHMPVRFADVKANEAVGHIALVSMDVEDPNVPVEPLKKGRLYH</sequence>
<evidence type="ECO:0000256" key="2">
    <source>
        <dbReference type="SAM" id="Phobius"/>
    </source>
</evidence>
<feature type="region of interest" description="Disordered" evidence="1">
    <location>
        <begin position="1"/>
        <end position="71"/>
    </location>
</feature>
<feature type="transmembrane region" description="Helical" evidence="2">
    <location>
        <begin position="139"/>
        <end position="163"/>
    </location>
</feature>
<dbReference type="OrthoDB" id="3692311at2759"/>
<protein>
    <submittedName>
        <fullName evidence="3">Uncharacterized protein</fullName>
    </submittedName>
</protein>
<name>A0A0D1WQY0_9EURO</name>
<evidence type="ECO:0000313" key="4">
    <source>
        <dbReference type="Proteomes" id="UP000053599"/>
    </source>
</evidence>
<evidence type="ECO:0000313" key="3">
    <source>
        <dbReference type="EMBL" id="KIV77476.1"/>
    </source>
</evidence>
<dbReference type="STRING" id="1016849.A0A0D1WQY0"/>
<accession>A0A0D1WQY0</accession>
<feature type="transmembrane region" description="Helical" evidence="2">
    <location>
        <begin position="246"/>
        <end position="265"/>
    </location>
</feature>
<feature type="compositionally biased region" description="Polar residues" evidence="1">
    <location>
        <begin position="1"/>
        <end position="13"/>
    </location>
</feature>
<proteinExistence type="predicted"/>
<feature type="transmembrane region" description="Helical" evidence="2">
    <location>
        <begin position="691"/>
        <end position="714"/>
    </location>
</feature>
<dbReference type="HOGENOM" id="CLU_012207_2_0_1"/>
<keyword evidence="2" id="KW-0812">Transmembrane</keyword>
<evidence type="ECO:0000256" key="1">
    <source>
        <dbReference type="SAM" id="MobiDB-lite"/>
    </source>
</evidence>
<dbReference type="Proteomes" id="UP000053599">
    <property type="component" value="Unassembled WGS sequence"/>
</dbReference>
<dbReference type="AlphaFoldDB" id="A0A0D1WQY0"/>
<keyword evidence="2" id="KW-1133">Transmembrane helix</keyword>
<gene>
    <name evidence="3" type="ORF">PV11_09266</name>
</gene>
<organism evidence="3 4">
    <name type="scientific">Exophiala sideris</name>
    <dbReference type="NCBI Taxonomy" id="1016849"/>
    <lineage>
        <taxon>Eukaryota</taxon>
        <taxon>Fungi</taxon>
        <taxon>Dikarya</taxon>
        <taxon>Ascomycota</taxon>
        <taxon>Pezizomycotina</taxon>
        <taxon>Eurotiomycetes</taxon>
        <taxon>Chaetothyriomycetidae</taxon>
        <taxon>Chaetothyriales</taxon>
        <taxon>Herpotrichiellaceae</taxon>
        <taxon>Exophiala</taxon>
    </lineage>
</organism>